<reference evidence="2 3" key="1">
    <citation type="submission" date="2018-06" db="EMBL/GenBank/DDBJ databases">
        <title>Genomic Encyclopedia of Type Strains, Phase III (KMG-III): the genomes of soil and plant-associated and newly described type strains.</title>
        <authorList>
            <person name="Whitman W."/>
        </authorList>
    </citation>
    <scope>NUCLEOTIDE SEQUENCE [LARGE SCALE GENOMIC DNA]</scope>
    <source>
        <strain evidence="2 3">CECT 7646</strain>
    </source>
</reference>
<feature type="region of interest" description="Disordered" evidence="1">
    <location>
        <begin position="23"/>
        <end position="50"/>
    </location>
</feature>
<feature type="region of interest" description="Disordered" evidence="1">
    <location>
        <begin position="104"/>
        <end position="198"/>
    </location>
</feature>
<comment type="caution">
    <text evidence="2">The sequence shown here is derived from an EMBL/GenBank/DDBJ whole genome shotgun (WGS) entry which is preliminary data.</text>
</comment>
<evidence type="ECO:0000313" key="3">
    <source>
        <dbReference type="Proteomes" id="UP000247540"/>
    </source>
</evidence>
<evidence type="ECO:0000313" key="2">
    <source>
        <dbReference type="EMBL" id="PYE76382.1"/>
    </source>
</evidence>
<accession>A0A318SLI8</accession>
<sequence length="222" mass="24086">MLRTFSEAWGPAGLRGGLRHRVRRGAGADARPGAHALRRRRRGAGKGTGRTHCLRMTVGLQADNTRFVLALGEILRTVPHAAACAFRRPCVKLSRRSRRAACGARPPVRTWRPAPPRGRSAARPTHPGAPDDVAHLRRFRTGRPAPGLRRGGRARVAARHRGRGPRPPVRGAGPGGAGRDVAHPARRHLQPGDRFALDRDEPHAERYGSTGATYWAARLHGG</sequence>
<dbReference type="EMBL" id="QJTC01000013">
    <property type="protein sequence ID" value="PYE76382.1"/>
    <property type="molecule type" value="Genomic_DNA"/>
</dbReference>
<dbReference type="AlphaFoldDB" id="A0A318SLI8"/>
<evidence type="ECO:0008006" key="4">
    <source>
        <dbReference type="Google" id="ProtNLM"/>
    </source>
</evidence>
<name>A0A318SLI8_9BURK</name>
<gene>
    <name evidence="2" type="ORF">DFQ15_11370</name>
</gene>
<organism evidence="2 3">
    <name type="scientific">Xylophilus ampelinus</name>
    <dbReference type="NCBI Taxonomy" id="54067"/>
    <lineage>
        <taxon>Bacteria</taxon>
        <taxon>Pseudomonadati</taxon>
        <taxon>Pseudomonadota</taxon>
        <taxon>Betaproteobacteria</taxon>
        <taxon>Burkholderiales</taxon>
        <taxon>Xylophilus</taxon>
    </lineage>
</organism>
<feature type="compositionally biased region" description="Low complexity" evidence="1">
    <location>
        <begin position="25"/>
        <end position="35"/>
    </location>
</feature>
<feature type="compositionally biased region" description="Basic residues" evidence="1">
    <location>
        <begin position="150"/>
        <end position="164"/>
    </location>
</feature>
<evidence type="ECO:0000256" key="1">
    <source>
        <dbReference type="SAM" id="MobiDB-lite"/>
    </source>
</evidence>
<dbReference type="Proteomes" id="UP000247540">
    <property type="component" value="Unassembled WGS sequence"/>
</dbReference>
<keyword evidence="3" id="KW-1185">Reference proteome</keyword>
<protein>
    <recommendedName>
        <fullName evidence="4">AraC-like protein</fullName>
    </recommendedName>
</protein>
<proteinExistence type="predicted"/>